<sequence>MYIELHNKTSKNYTSCTGTLVKKLFVLTAGHCCFNFSATEIQICQGSPLVRKRADYHKVVKIYIHKEFKMSNLINDICVLKLEKGAFPNIKKFSKIGGSPKDFRNGNKLNCTLIGFGLTGNKKRNGDTGYTMTNDIIHDETTCINGIESLWHQRLCVVPFGKSKPCQGDSGGPMICNNLQYGVCSHGYPLIGLNQDCNYNATQSVYMFINYYEKWLKEIMGSKKKKKRSSGNLLKPHHYLLHIILTVLLCNILTFILN</sequence>
<keyword evidence="5" id="KW-1015">Disulfide bond</keyword>
<dbReference type="PROSITE" id="PS50240">
    <property type="entry name" value="TRYPSIN_DOM"/>
    <property type="match status" value="1"/>
</dbReference>
<dbReference type="PRINTS" id="PR00722">
    <property type="entry name" value="CHYMOTRYPSIN"/>
</dbReference>
<feature type="transmembrane region" description="Helical" evidence="6">
    <location>
        <begin position="239"/>
        <end position="257"/>
    </location>
</feature>
<evidence type="ECO:0000313" key="9">
    <source>
        <dbReference type="Proteomes" id="UP000007819"/>
    </source>
</evidence>
<evidence type="ECO:0000256" key="4">
    <source>
        <dbReference type="ARBA" id="ARBA00022825"/>
    </source>
</evidence>
<keyword evidence="9" id="KW-1185">Reference proteome</keyword>
<evidence type="ECO:0000259" key="7">
    <source>
        <dbReference type="PROSITE" id="PS50240"/>
    </source>
</evidence>
<dbReference type="InterPro" id="IPR050430">
    <property type="entry name" value="Peptidase_S1"/>
</dbReference>
<dbReference type="SUPFAM" id="SSF50494">
    <property type="entry name" value="Trypsin-like serine proteases"/>
    <property type="match status" value="1"/>
</dbReference>
<keyword evidence="4" id="KW-0720">Serine protease</keyword>
<dbReference type="OrthoDB" id="6594743at2759"/>
<dbReference type="EnsemblMetazoa" id="XM_008180804.3">
    <property type="protein sequence ID" value="XP_008179026.1"/>
    <property type="gene ID" value="LOC100570621"/>
</dbReference>
<dbReference type="Proteomes" id="UP000007819">
    <property type="component" value="Chromosome A1"/>
</dbReference>
<evidence type="ECO:0000256" key="3">
    <source>
        <dbReference type="ARBA" id="ARBA00022801"/>
    </source>
</evidence>
<dbReference type="InterPro" id="IPR018114">
    <property type="entry name" value="TRYPSIN_HIS"/>
</dbReference>
<reference evidence="8" key="2">
    <citation type="submission" date="2022-06" db="UniProtKB">
        <authorList>
            <consortium name="EnsemblMetazoa"/>
        </authorList>
    </citation>
    <scope>IDENTIFICATION</scope>
</reference>
<dbReference type="PROSITE" id="PS00134">
    <property type="entry name" value="TRYPSIN_HIS"/>
    <property type="match status" value="1"/>
</dbReference>
<keyword evidence="6" id="KW-0812">Transmembrane</keyword>
<keyword evidence="6" id="KW-1133">Transmembrane helix</keyword>
<organism evidence="8 9">
    <name type="scientific">Acyrthosiphon pisum</name>
    <name type="common">Pea aphid</name>
    <dbReference type="NCBI Taxonomy" id="7029"/>
    <lineage>
        <taxon>Eukaryota</taxon>
        <taxon>Metazoa</taxon>
        <taxon>Ecdysozoa</taxon>
        <taxon>Arthropoda</taxon>
        <taxon>Hexapoda</taxon>
        <taxon>Insecta</taxon>
        <taxon>Pterygota</taxon>
        <taxon>Neoptera</taxon>
        <taxon>Paraneoptera</taxon>
        <taxon>Hemiptera</taxon>
        <taxon>Sternorrhyncha</taxon>
        <taxon>Aphidomorpha</taxon>
        <taxon>Aphidoidea</taxon>
        <taxon>Aphididae</taxon>
        <taxon>Macrosiphini</taxon>
        <taxon>Acyrthosiphon</taxon>
    </lineage>
</organism>
<dbReference type="SMART" id="SM00020">
    <property type="entry name" value="Tryp_SPc"/>
    <property type="match status" value="1"/>
</dbReference>
<accession>A0A8R2B1H9</accession>
<dbReference type="InterPro" id="IPR009003">
    <property type="entry name" value="Peptidase_S1_PA"/>
</dbReference>
<keyword evidence="6" id="KW-0472">Membrane</keyword>
<keyword evidence="3" id="KW-0378">Hydrolase</keyword>
<dbReference type="GO" id="GO:0006508">
    <property type="term" value="P:proteolysis"/>
    <property type="evidence" value="ECO:0007669"/>
    <property type="project" value="UniProtKB-KW"/>
</dbReference>
<feature type="domain" description="Peptidase S1" evidence="7">
    <location>
        <begin position="1"/>
        <end position="221"/>
    </location>
</feature>
<name>A0A8R2B1H9_ACYPI</name>
<evidence type="ECO:0000256" key="5">
    <source>
        <dbReference type="ARBA" id="ARBA00023157"/>
    </source>
</evidence>
<dbReference type="Pfam" id="PF00089">
    <property type="entry name" value="Trypsin"/>
    <property type="match status" value="1"/>
</dbReference>
<dbReference type="Gene3D" id="2.40.10.10">
    <property type="entry name" value="Trypsin-like serine proteases"/>
    <property type="match status" value="1"/>
</dbReference>
<evidence type="ECO:0000313" key="8">
    <source>
        <dbReference type="EnsemblMetazoa" id="XP_008179026.1"/>
    </source>
</evidence>
<keyword evidence="2" id="KW-0645">Protease</keyword>
<proteinExistence type="inferred from homology"/>
<evidence type="ECO:0000256" key="6">
    <source>
        <dbReference type="SAM" id="Phobius"/>
    </source>
</evidence>
<dbReference type="InterPro" id="IPR043504">
    <property type="entry name" value="Peptidase_S1_PA_chymotrypsin"/>
</dbReference>
<comment type="similarity">
    <text evidence="1">Belongs to the peptidase S1 family.</text>
</comment>
<dbReference type="RefSeq" id="XP_008179026.1">
    <property type="nucleotide sequence ID" value="XM_008180804.3"/>
</dbReference>
<dbReference type="InterPro" id="IPR001314">
    <property type="entry name" value="Peptidase_S1A"/>
</dbReference>
<protein>
    <recommendedName>
        <fullName evidence="7">Peptidase S1 domain-containing protein</fullName>
    </recommendedName>
</protein>
<evidence type="ECO:0000256" key="2">
    <source>
        <dbReference type="ARBA" id="ARBA00022670"/>
    </source>
</evidence>
<dbReference type="PANTHER" id="PTHR24276:SF96">
    <property type="entry name" value="PEPTIDASE S1 DOMAIN-CONTAINING PROTEIN"/>
    <property type="match status" value="1"/>
</dbReference>
<dbReference type="GeneID" id="100570621"/>
<evidence type="ECO:0000256" key="1">
    <source>
        <dbReference type="ARBA" id="ARBA00007664"/>
    </source>
</evidence>
<reference evidence="9" key="1">
    <citation type="submission" date="2010-06" db="EMBL/GenBank/DDBJ databases">
        <authorList>
            <person name="Jiang H."/>
            <person name="Abraham K."/>
            <person name="Ali S."/>
            <person name="Alsbrooks S.L."/>
            <person name="Anim B.N."/>
            <person name="Anosike U.S."/>
            <person name="Attaway T."/>
            <person name="Bandaranaike D.P."/>
            <person name="Battles P.K."/>
            <person name="Bell S.N."/>
            <person name="Bell A.V."/>
            <person name="Beltran B."/>
            <person name="Bickham C."/>
            <person name="Bustamante Y."/>
            <person name="Caleb T."/>
            <person name="Canada A."/>
            <person name="Cardenas V."/>
            <person name="Carter K."/>
            <person name="Chacko J."/>
            <person name="Chandrabose M.N."/>
            <person name="Chavez D."/>
            <person name="Chavez A."/>
            <person name="Chen L."/>
            <person name="Chu H.-S."/>
            <person name="Claassen K.J."/>
            <person name="Cockrell R."/>
            <person name="Collins M."/>
            <person name="Cooper J.A."/>
            <person name="Cree A."/>
            <person name="Curry S.M."/>
            <person name="Da Y."/>
            <person name="Dao M.D."/>
            <person name="Das B."/>
            <person name="Davila M.-L."/>
            <person name="Davy-Carroll L."/>
            <person name="Denson S."/>
            <person name="Dinh H."/>
            <person name="Ebong V.E."/>
            <person name="Edwards J.R."/>
            <person name="Egan A."/>
            <person name="El-Daye J."/>
            <person name="Escobedo L."/>
            <person name="Fernandez S."/>
            <person name="Fernando P.R."/>
            <person name="Flagg N."/>
            <person name="Forbes L.D."/>
            <person name="Fowler R.G."/>
            <person name="Fu Q."/>
            <person name="Gabisi R.A."/>
            <person name="Ganer J."/>
            <person name="Garbino Pronczuk A."/>
            <person name="Garcia R.M."/>
            <person name="Garner T."/>
            <person name="Garrett T.E."/>
            <person name="Gonzalez D.A."/>
            <person name="Hamid H."/>
            <person name="Hawkins E.S."/>
            <person name="Hirani K."/>
            <person name="Hogues M.E."/>
            <person name="Hollins B."/>
            <person name="Hsiao C.-H."/>
            <person name="Jabil R."/>
            <person name="James M.L."/>
            <person name="Jhangiani S.N."/>
            <person name="Johnson B."/>
            <person name="Johnson Q."/>
            <person name="Joshi V."/>
            <person name="Kalu J.B."/>
            <person name="Kam C."/>
            <person name="Kashfia A."/>
            <person name="Keebler J."/>
            <person name="Kisamo H."/>
            <person name="Kovar C.L."/>
            <person name="Lago L.A."/>
            <person name="Lai C.-Y."/>
            <person name="Laidlaw J."/>
            <person name="Lara F."/>
            <person name="Le T.-K."/>
            <person name="Lee S.L."/>
            <person name="Legall F.H."/>
            <person name="Lemon S.J."/>
            <person name="Lewis L.R."/>
            <person name="Li B."/>
            <person name="Liu Y."/>
            <person name="Liu Y.-S."/>
            <person name="Lopez J."/>
            <person name="Lozado R.J."/>
            <person name="Lu J."/>
            <person name="Madu R.C."/>
            <person name="Maheshwari M."/>
            <person name="Maheshwari R."/>
            <person name="Malloy K."/>
            <person name="Martinez E."/>
            <person name="Mathew T."/>
            <person name="Mercado I.C."/>
            <person name="Mercado C."/>
            <person name="Meyer B."/>
            <person name="Montgomery K."/>
            <person name="Morgan M.B."/>
            <person name="Munidasa M."/>
            <person name="Nazareth L.V."/>
            <person name="Nelson J."/>
            <person name="Ng B.M."/>
            <person name="Nguyen N.B."/>
            <person name="Nguyen P.Q."/>
            <person name="Nguyen T."/>
            <person name="Obregon M."/>
            <person name="Okwuonu G.O."/>
            <person name="Onwere C.G."/>
            <person name="Orozco G."/>
            <person name="Parra A."/>
            <person name="Patel S."/>
            <person name="Patil S."/>
            <person name="Perez A."/>
            <person name="Perez Y."/>
            <person name="Pham C."/>
            <person name="Primus E.L."/>
            <person name="Pu L.-L."/>
            <person name="Puazo M."/>
            <person name="Qin X."/>
            <person name="Quiroz J.B."/>
            <person name="Reese J."/>
            <person name="Richards S."/>
            <person name="Rives C.M."/>
            <person name="Robberts R."/>
            <person name="Ruiz S.J."/>
            <person name="Ruiz M.J."/>
            <person name="Santibanez J."/>
            <person name="Schneider B.W."/>
            <person name="Sisson I."/>
            <person name="Smith M."/>
            <person name="Sodergren E."/>
            <person name="Song X.-Z."/>
            <person name="Song B.B."/>
            <person name="Summersgill H."/>
            <person name="Thelus R."/>
            <person name="Thornton R.D."/>
            <person name="Trejos Z.Y."/>
            <person name="Usmani K."/>
            <person name="Vattathil S."/>
            <person name="Villasana D."/>
            <person name="Walker D.L."/>
            <person name="Wang S."/>
            <person name="Wang K."/>
            <person name="White C.S."/>
            <person name="Williams A.C."/>
            <person name="Williamson J."/>
            <person name="Wilson K."/>
            <person name="Woghiren I.O."/>
            <person name="Woodworth J.R."/>
            <person name="Worley K.C."/>
            <person name="Wright R.A."/>
            <person name="Wu W."/>
            <person name="Young L."/>
            <person name="Zhang L."/>
            <person name="Zhang J."/>
            <person name="Zhu Y."/>
            <person name="Muzny D.M."/>
            <person name="Weinstock G."/>
            <person name="Gibbs R.A."/>
        </authorList>
    </citation>
    <scope>NUCLEOTIDE SEQUENCE [LARGE SCALE GENOMIC DNA]</scope>
    <source>
        <strain evidence="9">LSR1</strain>
    </source>
</reference>
<dbReference type="PANTHER" id="PTHR24276">
    <property type="entry name" value="POLYSERASE-RELATED"/>
    <property type="match status" value="1"/>
</dbReference>
<dbReference type="InterPro" id="IPR001254">
    <property type="entry name" value="Trypsin_dom"/>
</dbReference>
<dbReference type="GO" id="GO:0004252">
    <property type="term" value="F:serine-type endopeptidase activity"/>
    <property type="evidence" value="ECO:0007669"/>
    <property type="project" value="InterPro"/>
</dbReference>
<dbReference type="AlphaFoldDB" id="A0A8R2B1H9"/>